<dbReference type="GO" id="GO:0005524">
    <property type="term" value="F:ATP binding"/>
    <property type="evidence" value="ECO:0007669"/>
    <property type="project" value="InterPro"/>
</dbReference>
<dbReference type="Gene3D" id="1.20.930.20">
    <property type="entry name" value="Adaptor protein Cbl, N-terminal domain"/>
    <property type="match status" value="1"/>
</dbReference>
<dbReference type="PANTHER" id="PTHR44329">
    <property type="entry name" value="SERINE/THREONINE-PROTEIN KINASE TNNI3K-RELATED"/>
    <property type="match status" value="1"/>
</dbReference>
<dbReference type="GO" id="GO:0007166">
    <property type="term" value="P:cell surface receptor signaling pathway"/>
    <property type="evidence" value="ECO:0007669"/>
    <property type="project" value="InterPro"/>
</dbReference>
<evidence type="ECO:0000313" key="2">
    <source>
        <dbReference type="EMBL" id="KAK7037278.1"/>
    </source>
</evidence>
<dbReference type="Proteomes" id="UP001383192">
    <property type="component" value="Unassembled WGS sequence"/>
</dbReference>
<dbReference type="InterPro" id="IPR011009">
    <property type="entry name" value="Kinase-like_dom_sf"/>
</dbReference>
<proteinExistence type="predicted"/>
<dbReference type="InterPro" id="IPR036537">
    <property type="entry name" value="Adaptor_Cbl_N_dom_sf"/>
</dbReference>
<feature type="domain" description="Protein kinase" evidence="1">
    <location>
        <begin position="265"/>
        <end position="503"/>
    </location>
</feature>
<dbReference type="Gene3D" id="1.10.510.10">
    <property type="entry name" value="Transferase(Phosphotransferase) domain 1"/>
    <property type="match status" value="1"/>
</dbReference>
<organism evidence="2 3">
    <name type="scientific">Paramarasmius palmivorus</name>
    <dbReference type="NCBI Taxonomy" id="297713"/>
    <lineage>
        <taxon>Eukaryota</taxon>
        <taxon>Fungi</taxon>
        <taxon>Dikarya</taxon>
        <taxon>Basidiomycota</taxon>
        <taxon>Agaricomycotina</taxon>
        <taxon>Agaricomycetes</taxon>
        <taxon>Agaricomycetidae</taxon>
        <taxon>Agaricales</taxon>
        <taxon>Marasmiineae</taxon>
        <taxon>Marasmiaceae</taxon>
        <taxon>Paramarasmius</taxon>
    </lineage>
</organism>
<reference evidence="2 3" key="1">
    <citation type="submission" date="2024-01" db="EMBL/GenBank/DDBJ databases">
        <title>A draft genome for a cacao thread blight-causing isolate of Paramarasmius palmivorus.</title>
        <authorList>
            <person name="Baruah I.K."/>
            <person name="Bukari Y."/>
            <person name="Amoako-Attah I."/>
            <person name="Meinhardt L.W."/>
            <person name="Bailey B.A."/>
            <person name="Cohen S.P."/>
        </authorList>
    </citation>
    <scope>NUCLEOTIDE SEQUENCE [LARGE SCALE GENOMIC DNA]</scope>
    <source>
        <strain evidence="2 3">GH-12</strain>
    </source>
</reference>
<dbReference type="AlphaFoldDB" id="A0AAW0CEP8"/>
<dbReference type="GO" id="GO:0004674">
    <property type="term" value="F:protein serine/threonine kinase activity"/>
    <property type="evidence" value="ECO:0007669"/>
    <property type="project" value="TreeGrafter"/>
</dbReference>
<dbReference type="CDD" id="cd21037">
    <property type="entry name" value="MLKL_NTD"/>
    <property type="match status" value="1"/>
</dbReference>
<comment type="caution">
    <text evidence="2">The sequence shown here is derived from an EMBL/GenBank/DDBJ whole genome shotgun (WGS) entry which is preliminary data.</text>
</comment>
<dbReference type="SUPFAM" id="SSF56112">
    <property type="entry name" value="Protein kinase-like (PK-like)"/>
    <property type="match status" value="1"/>
</dbReference>
<gene>
    <name evidence="2" type="ORF">VNI00_011269</name>
</gene>
<dbReference type="Pfam" id="PF07714">
    <property type="entry name" value="PK_Tyr_Ser-Thr"/>
    <property type="match status" value="1"/>
</dbReference>
<dbReference type="InterPro" id="IPR051681">
    <property type="entry name" value="Ser/Thr_Kinases-Pseudokinases"/>
</dbReference>
<protein>
    <recommendedName>
        <fullName evidence="1">Protein kinase domain-containing protein</fullName>
    </recommendedName>
</protein>
<keyword evidence="3" id="KW-1185">Reference proteome</keyword>
<evidence type="ECO:0000313" key="3">
    <source>
        <dbReference type="Proteomes" id="UP001383192"/>
    </source>
</evidence>
<dbReference type="EMBL" id="JAYKXP010000048">
    <property type="protein sequence ID" value="KAK7037278.1"/>
    <property type="molecule type" value="Genomic_DNA"/>
</dbReference>
<accession>A0AAW0CEP8</accession>
<name>A0AAW0CEP8_9AGAR</name>
<sequence>MPRHYIPPLVTVLSGVTSALSKIPEPISASVLEVLDSILKVVEQTSDNKYQLQLLFVRVCDILKSLQVPEAFVGDDSLQKSADQLIENLEAIRDFAVATKSKNFFKAMIQVDDIRFKIEELERRLWSSCLAFQNSALITANRKLDKLWELAANSDKNRISAEQLHEAQMRDQSAQLKRIQDALESLSKPSPDLRPLDELLETLDVNPIVTMTGMSALLERHELGRVKLRDEEVKFLRAGISRLRDQSAAASTAKVKSWTVTSFEVEKGFLLGWDTTSMVRSARWLGKRVGMIEVVDEKVVHRFVKMWKGLRSNRIQGLLGASTVDKPPFLLVPHPNLSLVEYIRTGSRQGRYLALFLEVARCLEYLHTRDLPVIHGGICSTSLTVDEEGNVSLSSVGIKPEDLAMSEEQRQTLYCDLERWRAPEIRGEANGNYTQASDVFALGVVFSDILDTMADQKLPHTVRPIPKELVTELVRECTADDPGRRPSVSQVVERLQEKCTNVLSTDLMAVAPSSRETDLPDGVLDSNRWRVAFFSHRVPTFASDPDHNINYVSSAPLPGSTEHPLRQLCIEVQCHDQGKDYTDAHPRDGAWAWVELSLHRANPDGTRYQVDLEKELKGHPRGFMVDDTRYEILRCPFADDTPRVHRVTLDHRNPFVKAARKGDMVVLNPRARSVPFLMCILAAG</sequence>
<dbReference type="InterPro" id="IPR000719">
    <property type="entry name" value="Prot_kinase_dom"/>
</dbReference>
<dbReference type="InterPro" id="IPR001245">
    <property type="entry name" value="Ser-Thr/Tyr_kinase_cat_dom"/>
</dbReference>
<evidence type="ECO:0000259" key="1">
    <source>
        <dbReference type="PROSITE" id="PS50011"/>
    </source>
</evidence>
<dbReference type="PROSITE" id="PS50011">
    <property type="entry name" value="PROTEIN_KINASE_DOM"/>
    <property type="match status" value="1"/>
</dbReference>
<dbReference type="InterPro" id="IPR059179">
    <property type="entry name" value="MLKL-like_MCAfunc"/>
</dbReference>